<dbReference type="SUPFAM" id="SSF57850">
    <property type="entry name" value="RING/U-box"/>
    <property type="match status" value="1"/>
</dbReference>
<feature type="non-terminal residue" evidence="2">
    <location>
        <position position="400"/>
    </location>
</feature>
<dbReference type="Gene3D" id="3.30.40.10">
    <property type="entry name" value="Zinc/RING finger domain, C3HC4 (zinc finger)"/>
    <property type="match status" value="1"/>
</dbReference>
<dbReference type="GO" id="GO:0006357">
    <property type="term" value="P:regulation of transcription by RNA polymerase II"/>
    <property type="evidence" value="ECO:0007669"/>
    <property type="project" value="TreeGrafter"/>
</dbReference>
<dbReference type="GO" id="GO:0005675">
    <property type="term" value="C:transcription factor TFIIH holo complex"/>
    <property type="evidence" value="ECO:0007669"/>
    <property type="project" value="TreeGrafter"/>
</dbReference>
<dbReference type="PANTHER" id="PTHR12695">
    <property type="entry name" value="GENERAL TRANSCRIPTION FACTOR IIH SUBUNIT 2"/>
    <property type="match status" value="1"/>
</dbReference>
<dbReference type="SUPFAM" id="SSF53300">
    <property type="entry name" value="vWA-like"/>
    <property type="match status" value="1"/>
</dbReference>
<dbReference type="PANTHER" id="PTHR12695:SF2">
    <property type="entry name" value="GENERAL TRANSCRIPTION FACTOR IIH SUBUNIT 2-RELATED"/>
    <property type="match status" value="1"/>
</dbReference>
<dbReference type="CDD" id="cd00198">
    <property type="entry name" value="vWFA"/>
    <property type="match status" value="1"/>
</dbReference>
<sequence length="400" mass="45135">MTEQRIPENIVICLDTSRSMYKKDFPPNRLVCCINAVKSLMSERFNSDSLSTFAIVKFSDKAEKLIDFTAPNYINNLTNALDSIRCSGYSALGDGLALSIKAVIGELRKIGAKPPRIILISDGKIMKTIIDPLRMARLAQGLNIKIDTFLVGEIRQPNILKRLSDITGGRYFYNSDSESLARSAHEIAEDNFKTYGSNKESISENPAFLRKISADLLRVQDLTSDQEQRVKQIRGQVDFKKCSICFSDSNPYTKGSFYITGRYCPNCTTPFHIHCLAGWADSQKDHIIKRSGTARCPHCFYLLKIPTEVSQIQKLRVLSRGNKGEPSQIPEILPVKFIEDVAHLGEDMLFNACPVCHLIFEKRQKAILCGNLECNALYHEDCFKRLKDGHCRNCDVKLHL</sequence>
<feature type="domain" description="VWFA" evidence="1">
    <location>
        <begin position="9"/>
        <end position="187"/>
    </location>
</feature>
<evidence type="ECO:0000313" key="2">
    <source>
        <dbReference type="EMBL" id="KKN13463.1"/>
    </source>
</evidence>
<protein>
    <recommendedName>
        <fullName evidence="1">VWFA domain-containing protein</fullName>
    </recommendedName>
</protein>
<evidence type="ECO:0000259" key="1">
    <source>
        <dbReference type="PROSITE" id="PS50234"/>
    </source>
</evidence>
<organism evidence="2">
    <name type="scientific">marine sediment metagenome</name>
    <dbReference type="NCBI Taxonomy" id="412755"/>
    <lineage>
        <taxon>unclassified sequences</taxon>
        <taxon>metagenomes</taxon>
        <taxon>ecological metagenomes</taxon>
    </lineage>
</organism>
<dbReference type="InterPro" id="IPR002035">
    <property type="entry name" value="VWF_A"/>
</dbReference>
<dbReference type="InterPro" id="IPR036465">
    <property type="entry name" value="vWFA_dom_sf"/>
</dbReference>
<dbReference type="GO" id="GO:0006289">
    <property type="term" value="P:nucleotide-excision repair"/>
    <property type="evidence" value="ECO:0007669"/>
    <property type="project" value="TreeGrafter"/>
</dbReference>
<dbReference type="AlphaFoldDB" id="A0A0F9R7Q6"/>
<gene>
    <name evidence="2" type="ORF">LCGC14_1006020</name>
</gene>
<reference evidence="2" key="1">
    <citation type="journal article" date="2015" name="Nature">
        <title>Complex archaea that bridge the gap between prokaryotes and eukaryotes.</title>
        <authorList>
            <person name="Spang A."/>
            <person name="Saw J.H."/>
            <person name="Jorgensen S.L."/>
            <person name="Zaremba-Niedzwiedzka K."/>
            <person name="Martijn J."/>
            <person name="Lind A.E."/>
            <person name="van Eijk R."/>
            <person name="Schleper C."/>
            <person name="Guy L."/>
            <person name="Ettema T.J."/>
        </authorList>
    </citation>
    <scope>NUCLEOTIDE SEQUENCE</scope>
</reference>
<dbReference type="EMBL" id="LAZR01003919">
    <property type="protein sequence ID" value="KKN13463.1"/>
    <property type="molecule type" value="Genomic_DNA"/>
</dbReference>
<dbReference type="PROSITE" id="PS50234">
    <property type="entry name" value="VWFA"/>
    <property type="match status" value="1"/>
</dbReference>
<dbReference type="Gene3D" id="3.40.50.410">
    <property type="entry name" value="von Willebrand factor, type A domain"/>
    <property type="match status" value="1"/>
</dbReference>
<dbReference type="SMART" id="SM00327">
    <property type="entry name" value="VWA"/>
    <property type="match status" value="1"/>
</dbReference>
<name>A0A0F9R7Q6_9ZZZZ</name>
<dbReference type="InterPro" id="IPR013083">
    <property type="entry name" value="Znf_RING/FYVE/PHD"/>
</dbReference>
<comment type="caution">
    <text evidence="2">The sequence shown here is derived from an EMBL/GenBank/DDBJ whole genome shotgun (WGS) entry which is preliminary data.</text>
</comment>
<accession>A0A0F9R7Q6</accession>
<dbReference type="Pfam" id="PF13519">
    <property type="entry name" value="VWA_2"/>
    <property type="match status" value="1"/>
</dbReference>
<proteinExistence type="predicted"/>